<gene>
    <name evidence="1" type="primary">cdaR_9</name>
    <name evidence="2" type="ORF">E5259_07365</name>
    <name evidence="1" type="ORF">PMF13cell1_05000</name>
</gene>
<organism evidence="1 3">
    <name type="scientific">Blautia producta</name>
    <dbReference type="NCBI Taxonomy" id="33035"/>
    <lineage>
        <taxon>Bacteria</taxon>
        <taxon>Bacillati</taxon>
        <taxon>Bacillota</taxon>
        <taxon>Clostridia</taxon>
        <taxon>Lachnospirales</taxon>
        <taxon>Lachnospiraceae</taxon>
        <taxon>Blautia</taxon>
    </lineage>
</organism>
<dbReference type="GeneID" id="75055459"/>
<reference evidence="2 4" key="2">
    <citation type="submission" date="2019-04" db="EMBL/GenBank/DDBJ databases">
        <authorList>
            <person name="Schori C."/>
            <person name="Ahrens C."/>
        </authorList>
    </citation>
    <scope>NUCLEOTIDE SEQUENCE [LARGE SCALE GENOMIC DNA]</scope>
    <source>
        <strain evidence="2 4">DSM 2950</strain>
    </source>
</reference>
<dbReference type="Gene3D" id="2.170.120.40">
    <property type="entry name" value="YbbR-like domain"/>
    <property type="match status" value="2"/>
</dbReference>
<sequence length="439" mass="48576">MKKSLMNKFTLKILSLLIAILIWLLVMNIENPSITQTYTDIPVTFVNESYIESMNNIALMVDGKDSVNVRIRAVSDTIKKLNKENITAVADLTQIIDMDSDPIMVPVTVTCAGVDDENIEVTPKNIPIKIDERKSIDRIISTELIGESKPDNNYEVGKITANPEKINIVGPKSIIEKIDSVTAQVNVDGMAASGEREATLKIYDRNHDELSEKQMSYLKFDVPSTVIQVHVELWRMLKDVTIDASNSYVGSPQNGYQVDSVLATPSDISIVGSEEALQKFTVNGNKLTIPQSDERDITGKSSDCEFSVDLTELLPKDIKLATGVNDTALLTVKILPLNSKEYNISTNEMKIENSPANMNVVMDKVEVIVRVEGKEEDLDKLDKSQIHLSIDLKSYTAAGEYEVPVKIEVPDGYQVVDEIKVKVTLADANSNVVSQKPES</sequence>
<evidence type="ECO:0000313" key="3">
    <source>
        <dbReference type="Proteomes" id="UP000289794"/>
    </source>
</evidence>
<dbReference type="KEGG" id="bpro:PMF13cell1_05000"/>
<dbReference type="InterPro" id="IPR012505">
    <property type="entry name" value="YbbR"/>
</dbReference>
<dbReference type="AlphaFoldDB" id="A0A4P6M2U7"/>
<reference evidence="1 3" key="1">
    <citation type="submission" date="2019-01" db="EMBL/GenBank/DDBJ databases">
        <title>PMF-metabolizing Aryl O-demethylase.</title>
        <authorList>
            <person name="Kim M."/>
        </authorList>
    </citation>
    <scope>NUCLEOTIDE SEQUENCE [LARGE SCALE GENOMIC DNA]</scope>
    <source>
        <strain evidence="1 3">PMF1</strain>
    </source>
</reference>
<dbReference type="Proteomes" id="UP000289794">
    <property type="component" value="Chromosome"/>
</dbReference>
<dbReference type="Pfam" id="PF07949">
    <property type="entry name" value="YbbR"/>
    <property type="match status" value="2"/>
</dbReference>
<evidence type="ECO:0000313" key="1">
    <source>
        <dbReference type="EMBL" id="QBE99424.1"/>
    </source>
</evidence>
<name>A0A4P6M2U7_9FIRM</name>
<dbReference type="EMBL" id="CP035945">
    <property type="protein sequence ID" value="QBE99424.1"/>
    <property type="molecule type" value="Genomic_DNA"/>
</dbReference>
<dbReference type="Gene3D" id="2.170.120.30">
    <property type="match status" value="2"/>
</dbReference>
<protein>
    <submittedName>
        <fullName evidence="1">CdaA regulatory protein CdaR</fullName>
    </submittedName>
</protein>
<dbReference type="EMBL" id="CP039126">
    <property type="protein sequence ID" value="QMW77424.1"/>
    <property type="molecule type" value="Genomic_DNA"/>
</dbReference>
<dbReference type="PANTHER" id="PTHR37804:SF1">
    <property type="entry name" value="CDAA REGULATORY PROTEIN CDAR"/>
    <property type="match status" value="1"/>
</dbReference>
<accession>A0A4P6M2U7</accession>
<dbReference type="InterPro" id="IPR053154">
    <property type="entry name" value="c-di-AMP_regulator"/>
</dbReference>
<evidence type="ECO:0000313" key="4">
    <source>
        <dbReference type="Proteomes" id="UP000515789"/>
    </source>
</evidence>
<proteinExistence type="predicted"/>
<dbReference type="PANTHER" id="PTHR37804">
    <property type="entry name" value="CDAA REGULATORY PROTEIN CDAR"/>
    <property type="match status" value="1"/>
</dbReference>
<dbReference type="Proteomes" id="UP000515789">
    <property type="component" value="Chromosome"/>
</dbReference>
<dbReference type="RefSeq" id="WP_018598493.1">
    <property type="nucleotide sequence ID" value="NZ_AP031416.1"/>
</dbReference>
<evidence type="ECO:0000313" key="2">
    <source>
        <dbReference type="EMBL" id="QMW77424.1"/>
    </source>
</evidence>